<sequence length="198" mass="21378">MPNLGGSLMVKTLPASDSHPQRSGPPVQQSFTVQQGMAVIATLHGYSVVIPTHGTWPGPLEDALSRHVQAAEVFLTPNALYRAATEQEQQQGVALVTAQALSSVGTLHERTLLLDRLSGPMNQTTRALCVGSTRTAVNKAEKSPRRNRAQLSGLPRSERRPRTPLVRPVVFNCEKLCITRALLLRLDAPAANTQPGTH</sequence>
<evidence type="ECO:0000313" key="2">
    <source>
        <dbReference type="EMBL" id="GGR17239.1"/>
    </source>
</evidence>
<evidence type="ECO:0000313" key="3">
    <source>
        <dbReference type="Proteomes" id="UP000603865"/>
    </source>
</evidence>
<protein>
    <submittedName>
        <fullName evidence="2">Uncharacterized protein</fullName>
    </submittedName>
</protein>
<keyword evidence="3" id="KW-1185">Reference proteome</keyword>
<dbReference type="Proteomes" id="UP000603865">
    <property type="component" value="Unassembled WGS sequence"/>
</dbReference>
<accession>A0A918CEJ6</accession>
<feature type="region of interest" description="Disordered" evidence="1">
    <location>
        <begin position="135"/>
        <end position="160"/>
    </location>
</feature>
<organism evidence="2 3">
    <name type="scientific">Deinococcus ruber</name>
    <dbReference type="NCBI Taxonomy" id="1848197"/>
    <lineage>
        <taxon>Bacteria</taxon>
        <taxon>Thermotogati</taxon>
        <taxon>Deinococcota</taxon>
        <taxon>Deinococci</taxon>
        <taxon>Deinococcales</taxon>
        <taxon>Deinococcaceae</taxon>
        <taxon>Deinococcus</taxon>
    </lineage>
</organism>
<reference evidence="2" key="1">
    <citation type="journal article" date="2014" name="Int. J. Syst. Evol. Microbiol.">
        <title>Complete genome sequence of Corynebacterium casei LMG S-19264T (=DSM 44701T), isolated from a smear-ripened cheese.</title>
        <authorList>
            <consortium name="US DOE Joint Genome Institute (JGI-PGF)"/>
            <person name="Walter F."/>
            <person name="Albersmeier A."/>
            <person name="Kalinowski J."/>
            <person name="Ruckert C."/>
        </authorList>
    </citation>
    <scope>NUCLEOTIDE SEQUENCE</scope>
    <source>
        <strain evidence="2">JCM 31311</strain>
    </source>
</reference>
<dbReference type="EMBL" id="BMQL01000020">
    <property type="protein sequence ID" value="GGR17239.1"/>
    <property type="molecule type" value="Genomic_DNA"/>
</dbReference>
<dbReference type="AlphaFoldDB" id="A0A918CEJ6"/>
<gene>
    <name evidence="2" type="ORF">GCM10008957_32320</name>
</gene>
<name>A0A918CEJ6_9DEIO</name>
<dbReference type="RefSeq" id="WP_189091560.1">
    <property type="nucleotide sequence ID" value="NZ_BMQL01000020.1"/>
</dbReference>
<reference evidence="2" key="2">
    <citation type="submission" date="2020-09" db="EMBL/GenBank/DDBJ databases">
        <authorList>
            <person name="Sun Q."/>
            <person name="Ohkuma M."/>
        </authorList>
    </citation>
    <scope>NUCLEOTIDE SEQUENCE</scope>
    <source>
        <strain evidence="2">JCM 31311</strain>
    </source>
</reference>
<comment type="caution">
    <text evidence="2">The sequence shown here is derived from an EMBL/GenBank/DDBJ whole genome shotgun (WGS) entry which is preliminary data.</text>
</comment>
<proteinExistence type="predicted"/>
<evidence type="ECO:0000256" key="1">
    <source>
        <dbReference type="SAM" id="MobiDB-lite"/>
    </source>
</evidence>